<accession>A0A226CWZ4</accession>
<dbReference type="PANTHER" id="PTHR45749:SF23">
    <property type="entry name" value="ZINC FINGER MYM-TYPE PROTEIN 1-LIKE"/>
    <property type="match status" value="1"/>
</dbReference>
<dbReference type="InterPro" id="IPR012337">
    <property type="entry name" value="RNaseH-like_sf"/>
</dbReference>
<comment type="caution">
    <text evidence="3">The sequence shown here is derived from an EMBL/GenBank/DDBJ whole genome shotgun (WGS) entry which is preliminary data.</text>
</comment>
<name>A0A226CWZ4_FOLCA</name>
<proteinExistence type="predicted"/>
<dbReference type="OrthoDB" id="7679513at2759"/>
<sequence>MSHEETAAHFRSVLKWREYSTLLEKSRLLDSSLQKEMDAEISFWIDVLTSILDAVLFLAKNKLPFVGSSKDINSSNCGNFLALIKYTAKYNPVLALHIARLKKGSVSYLSPYIQNEFITNAGESLRKSIYEEQRKFYAIMFDATPDVSKKEQVSQIIRTVHSDSNDTIIEKSFIDFIHYEGKTGLEIYDMISKKLEDDGLNILECRAQVYDNASSMSGLYQGVQARIKEVNPLAEYIPCIPHSLNLVGQNSMQKVLVAVLLLGQSTFFWINSRGVISCLQFMIDSDNLNMQTVAGANSRYNDICNHRFALGLVIWDKILYRINICSKAVQAVSCNVDSATKHLQSLLDGLKEFKTDGWATCVKIARQKCEEMEIELESGFQYRTTRNTIPARYRDHDAHNLAPLTNVEKFKVEFF</sequence>
<dbReference type="OMA" id="TANDFMA"/>
<dbReference type="Proteomes" id="UP000198287">
    <property type="component" value="Unassembled WGS sequence"/>
</dbReference>
<feature type="domain" description="DUF4371" evidence="1">
    <location>
        <begin position="22"/>
        <end position="222"/>
    </location>
</feature>
<evidence type="ECO:0000313" key="2">
    <source>
        <dbReference type="EMBL" id="OXA36752.1"/>
    </source>
</evidence>
<dbReference type="SUPFAM" id="SSF53098">
    <property type="entry name" value="Ribonuclease H-like"/>
    <property type="match status" value="1"/>
</dbReference>
<protein>
    <submittedName>
        <fullName evidence="3">Zinc finger MYM-type protein 1</fullName>
    </submittedName>
</protein>
<dbReference type="Pfam" id="PF14291">
    <property type="entry name" value="DUF4371"/>
    <property type="match status" value="1"/>
</dbReference>
<dbReference type="AlphaFoldDB" id="A0A226CWZ4"/>
<reference evidence="3 4" key="1">
    <citation type="submission" date="2015-12" db="EMBL/GenBank/DDBJ databases">
        <title>The genome of Folsomia candida.</title>
        <authorList>
            <person name="Faddeeva A."/>
            <person name="Derks M.F."/>
            <person name="Anvar Y."/>
            <person name="Smit S."/>
            <person name="Van Straalen N."/>
            <person name="Roelofs D."/>
        </authorList>
    </citation>
    <scope>NUCLEOTIDE SEQUENCE [LARGE SCALE GENOMIC DNA]</scope>
    <source>
        <strain evidence="3 4">VU population</strain>
        <tissue evidence="3">Whole body</tissue>
    </source>
</reference>
<evidence type="ECO:0000313" key="3">
    <source>
        <dbReference type="EMBL" id="OXA37144.1"/>
    </source>
</evidence>
<evidence type="ECO:0000313" key="4">
    <source>
        <dbReference type="Proteomes" id="UP000198287"/>
    </source>
</evidence>
<keyword evidence="4" id="KW-1185">Reference proteome</keyword>
<gene>
    <name evidence="3" type="ORF">Fcan01_28073</name>
    <name evidence="2" type="ORF">Fcan01_28479</name>
</gene>
<evidence type="ECO:0000259" key="1">
    <source>
        <dbReference type="Pfam" id="PF14291"/>
    </source>
</evidence>
<dbReference type="InterPro" id="IPR025398">
    <property type="entry name" value="DUF4371"/>
</dbReference>
<dbReference type="EMBL" id="LNIX01000064">
    <property type="protein sequence ID" value="OXA37144.1"/>
    <property type="molecule type" value="Genomic_DNA"/>
</dbReference>
<organism evidence="3 4">
    <name type="scientific">Folsomia candida</name>
    <name type="common">Springtail</name>
    <dbReference type="NCBI Taxonomy" id="158441"/>
    <lineage>
        <taxon>Eukaryota</taxon>
        <taxon>Metazoa</taxon>
        <taxon>Ecdysozoa</taxon>
        <taxon>Arthropoda</taxon>
        <taxon>Hexapoda</taxon>
        <taxon>Collembola</taxon>
        <taxon>Entomobryomorpha</taxon>
        <taxon>Isotomoidea</taxon>
        <taxon>Isotomidae</taxon>
        <taxon>Proisotominae</taxon>
        <taxon>Folsomia</taxon>
    </lineage>
</organism>
<dbReference type="EMBL" id="LNIX01000074">
    <property type="protein sequence ID" value="OXA36752.1"/>
    <property type="molecule type" value="Genomic_DNA"/>
</dbReference>
<dbReference type="PANTHER" id="PTHR45749">
    <property type="match status" value="1"/>
</dbReference>